<reference evidence="2 3" key="1">
    <citation type="journal article" date="2017" name="PLoS Biol.">
        <title>The sea cucumber genome provides insights into morphological evolution and visceral regeneration.</title>
        <authorList>
            <person name="Zhang X."/>
            <person name="Sun L."/>
            <person name="Yuan J."/>
            <person name="Sun Y."/>
            <person name="Gao Y."/>
            <person name="Zhang L."/>
            <person name="Li S."/>
            <person name="Dai H."/>
            <person name="Hamel J.F."/>
            <person name="Liu C."/>
            <person name="Yu Y."/>
            <person name="Liu S."/>
            <person name="Lin W."/>
            <person name="Guo K."/>
            <person name="Jin S."/>
            <person name="Xu P."/>
            <person name="Storey K.B."/>
            <person name="Huan P."/>
            <person name="Zhang T."/>
            <person name="Zhou Y."/>
            <person name="Zhang J."/>
            <person name="Lin C."/>
            <person name="Li X."/>
            <person name="Xing L."/>
            <person name="Huo D."/>
            <person name="Sun M."/>
            <person name="Wang L."/>
            <person name="Mercier A."/>
            <person name="Li F."/>
            <person name="Yang H."/>
            <person name="Xiang J."/>
        </authorList>
    </citation>
    <scope>NUCLEOTIDE SEQUENCE [LARGE SCALE GENOMIC DNA]</scope>
    <source>
        <strain evidence="2">Shaxun</strain>
        <tissue evidence="2">Muscle</tissue>
    </source>
</reference>
<dbReference type="AlphaFoldDB" id="A0A2G8LC15"/>
<evidence type="ECO:0000313" key="3">
    <source>
        <dbReference type="Proteomes" id="UP000230750"/>
    </source>
</evidence>
<dbReference type="GO" id="GO:0051082">
    <property type="term" value="F:unfolded protein binding"/>
    <property type="evidence" value="ECO:0007669"/>
    <property type="project" value="TreeGrafter"/>
</dbReference>
<dbReference type="EMBL" id="MRZV01000132">
    <property type="protein sequence ID" value="PIK57794.1"/>
    <property type="molecule type" value="Genomic_DNA"/>
</dbReference>
<comment type="caution">
    <text evidence="2">The sequence shown here is derived from an EMBL/GenBank/DDBJ whole genome shotgun (WGS) entry which is preliminary data.</text>
</comment>
<sequence>MRMAGNFDEKSGIVPCITPWGQWYQTMEEVTLEVNVPEGTTSKEIKVDFKPKHLTCRVRAGEIKGELFERVLVDDCLWSLEDRKKVQIMLVKSRRSADNCWPSLFVDQYKADPLTFDDMEKKMTLERFQKENPGFDFSGADITGSYSGGGPQWKD</sequence>
<protein>
    <submittedName>
        <fullName evidence="2">Putative nudC domain-containing protein 2 isoform X1</fullName>
    </submittedName>
</protein>
<keyword evidence="3" id="KW-1185">Reference proteome</keyword>
<dbReference type="SUPFAM" id="SSF49764">
    <property type="entry name" value="HSP20-like chaperones"/>
    <property type="match status" value="1"/>
</dbReference>
<dbReference type="InterPro" id="IPR008978">
    <property type="entry name" value="HSP20-like_chaperone"/>
</dbReference>
<dbReference type="Proteomes" id="UP000230750">
    <property type="component" value="Unassembled WGS sequence"/>
</dbReference>
<feature type="domain" description="CS" evidence="1">
    <location>
        <begin position="16"/>
        <end position="105"/>
    </location>
</feature>
<dbReference type="OrthoDB" id="515366at2759"/>
<dbReference type="Pfam" id="PF04969">
    <property type="entry name" value="CS"/>
    <property type="match status" value="1"/>
</dbReference>
<accession>A0A2G8LC15</accession>
<dbReference type="InterPro" id="IPR037898">
    <property type="entry name" value="NudC_fam"/>
</dbReference>
<dbReference type="GO" id="GO:0005737">
    <property type="term" value="C:cytoplasm"/>
    <property type="evidence" value="ECO:0007669"/>
    <property type="project" value="TreeGrafter"/>
</dbReference>
<dbReference type="PANTHER" id="PTHR12356">
    <property type="entry name" value="NUCLEAR MOVEMENT PROTEIN NUDC"/>
    <property type="match status" value="1"/>
</dbReference>
<dbReference type="Gene3D" id="1.20.5.740">
    <property type="entry name" value="Single helix bin"/>
    <property type="match status" value="1"/>
</dbReference>
<dbReference type="Gene3D" id="2.60.40.790">
    <property type="match status" value="1"/>
</dbReference>
<organism evidence="2 3">
    <name type="scientific">Stichopus japonicus</name>
    <name type="common">Sea cucumber</name>
    <dbReference type="NCBI Taxonomy" id="307972"/>
    <lineage>
        <taxon>Eukaryota</taxon>
        <taxon>Metazoa</taxon>
        <taxon>Echinodermata</taxon>
        <taxon>Eleutherozoa</taxon>
        <taxon>Echinozoa</taxon>
        <taxon>Holothuroidea</taxon>
        <taxon>Aspidochirotacea</taxon>
        <taxon>Aspidochirotida</taxon>
        <taxon>Stichopodidae</taxon>
        <taxon>Apostichopus</taxon>
    </lineage>
</organism>
<gene>
    <name evidence="2" type="ORF">BSL78_05320</name>
</gene>
<dbReference type="PROSITE" id="PS51203">
    <property type="entry name" value="CS"/>
    <property type="match status" value="1"/>
</dbReference>
<dbReference type="GO" id="GO:0006457">
    <property type="term" value="P:protein folding"/>
    <property type="evidence" value="ECO:0007669"/>
    <property type="project" value="TreeGrafter"/>
</dbReference>
<evidence type="ECO:0000313" key="2">
    <source>
        <dbReference type="EMBL" id="PIK57794.1"/>
    </source>
</evidence>
<dbReference type="STRING" id="307972.A0A2G8LC15"/>
<proteinExistence type="predicted"/>
<evidence type="ECO:0000259" key="1">
    <source>
        <dbReference type="PROSITE" id="PS51203"/>
    </source>
</evidence>
<name>A0A2G8LC15_STIJA</name>
<dbReference type="PANTHER" id="PTHR12356:SF18">
    <property type="entry name" value="NUDC DOMAIN-CONTAINING PROTEIN 2"/>
    <property type="match status" value="1"/>
</dbReference>
<dbReference type="InterPro" id="IPR007052">
    <property type="entry name" value="CS_dom"/>
</dbReference>